<dbReference type="InterPro" id="IPR051978">
    <property type="entry name" value="Rho-GAP_domain"/>
</dbReference>
<dbReference type="Pfam" id="PF00620">
    <property type="entry name" value="RhoGAP"/>
    <property type="match status" value="1"/>
</dbReference>
<evidence type="ECO:0000313" key="2">
    <source>
        <dbReference type="EMBL" id="CAD7230830.1"/>
    </source>
</evidence>
<evidence type="ECO:0000256" key="1">
    <source>
        <dbReference type="SAM" id="MobiDB-lite"/>
    </source>
</evidence>
<accession>A0A7R8WFS6</accession>
<dbReference type="AlphaFoldDB" id="A0A7R8WFS6"/>
<dbReference type="OrthoDB" id="9994905at2759"/>
<dbReference type="EMBL" id="OB662996">
    <property type="protein sequence ID" value="CAD7230830.1"/>
    <property type="molecule type" value="Genomic_DNA"/>
</dbReference>
<dbReference type="PANTHER" id="PTHR46005">
    <property type="entry name" value="RHO GTPASE-ACTIVATING PROTEIN 190"/>
    <property type="match status" value="1"/>
</dbReference>
<protein>
    <submittedName>
        <fullName evidence="2">Uncharacterized protein</fullName>
    </submittedName>
</protein>
<feature type="non-terminal residue" evidence="2">
    <location>
        <position position="1"/>
    </location>
</feature>
<dbReference type="InterPro" id="IPR008936">
    <property type="entry name" value="Rho_GTPase_activation_prot"/>
</dbReference>
<dbReference type="PANTHER" id="PTHR46005:SF4">
    <property type="entry name" value="RHO GTPASE-ACTIVATING PROTEIN 190"/>
    <property type="match status" value="1"/>
</dbReference>
<sequence>REKEVQKKENKRKKVSSPKTSQKDLPAVPICAEGTQVPVFIQACVNYIEKEGLQAEGIYRVPGNRAQGDLLFQKLDEQGVNFTLDGMEVPINAVATALKDFFGKRLPPIVTPDIMEFITELTDKFADKNLRLFALRDQLKKLPSQNFEILKYIFNHFVKVCKCSRQNSMDSRNLAICWWPTLLPYDFNDMSRFERMRPNLEDTVQTMIDQYSFIFCGEEEVMMV</sequence>
<reference evidence="2" key="1">
    <citation type="submission" date="2020-11" db="EMBL/GenBank/DDBJ databases">
        <authorList>
            <person name="Tran Van P."/>
        </authorList>
    </citation>
    <scope>NUCLEOTIDE SEQUENCE</scope>
</reference>
<dbReference type="SUPFAM" id="SSF48350">
    <property type="entry name" value="GTPase activation domain, GAP"/>
    <property type="match status" value="1"/>
</dbReference>
<gene>
    <name evidence="2" type="ORF">CTOB1V02_LOCUS8686</name>
</gene>
<dbReference type="PROSITE" id="PS50238">
    <property type="entry name" value="RHOGAP"/>
    <property type="match status" value="1"/>
</dbReference>
<feature type="region of interest" description="Disordered" evidence="1">
    <location>
        <begin position="1"/>
        <end position="23"/>
    </location>
</feature>
<dbReference type="GO" id="GO:0007266">
    <property type="term" value="P:Rho protein signal transduction"/>
    <property type="evidence" value="ECO:0007669"/>
    <property type="project" value="TreeGrafter"/>
</dbReference>
<dbReference type="GO" id="GO:0008361">
    <property type="term" value="P:regulation of cell size"/>
    <property type="evidence" value="ECO:0007669"/>
    <property type="project" value="TreeGrafter"/>
</dbReference>
<proteinExistence type="predicted"/>
<dbReference type="GO" id="GO:0005829">
    <property type="term" value="C:cytosol"/>
    <property type="evidence" value="ECO:0007669"/>
    <property type="project" value="TreeGrafter"/>
</dbReference>
<dbReference type="SMART" id="SM00324">
    <property type="entry name" value="RhoGAP"/>
    <property type="match status" value="1"/>
</dbReference>
<dbReference type="GO" id="GO:0050770">
    <property type="term" value="P:regulation of axonogenesis"/>
    <property type="evidence" value="ECO:0007669"/>
    <property type="project" value="TreeGrafter"/>
</dbReference>
<dbReference type="GO" id="GO:0005096">
    <property type="term" value="F:GTPase activator activity"/>
    <property type="evidence" value="ECO:0007669"/>
    <property type="project" value="TreeGrafter"/>
</dbReference>
<name>A0A7R8WFS6_9CRUS</name>
<dbReference type="InterPro" id="IPR000198">
    <property type="entry name" value="RhoGAP_dom"/>
</dbReference>
<dbReference type="Gene3D" id="1.10.555.10">
    <property type="entry name" value="Rho GTPase activation protein"/>
    <property type="match status" value="1"/>
</dbReference>
<organism evidence="2">
    <name type="scientific">Cyprideis torosa</name>
    <dbReference type="NCBI Taxonomy" id="163714"/>
    <lineage>
        <taxon>Eukaryota</taxon>
        <taxon>Metazoa</taxon>
        <taxon>Ecdysozoa</taxon>
        <taxon>Arthropoda</taxon>
        <taxon>Crustacea</taxon>
        <taxon>Oligostraca</taxon>
        <taxon>Ostracoda</taxon>
        <taxon>Podocopa</taxon>
        <taxon>Podocopida</taxon>
        <taxon>Cytherocopina</taxon>
        <taxon>Cytheroidea</taxon>
        <taxon>Cytherideidae</taxon>
        <taxon>Cyprideis</taxon>
    </lineage>
</organism>